<reference evidence="2" key="1">
    <citation type="submission" date="2019-03" db="EMBL/GenBank/DDBJ databases">
        <authorList>
            <person name="Danneels B."/>
        </authorList>
    </citation>
    <scope>NUCLEOTIDE SEQUENCE</scope>
</reference>
<dbReference type="SMART" id="SM00155">
    <property type="entry name" value="PLDc"/>
    <property type="match status" value="2"/>
</dbReference>
<evidence type="ECO:0000259" key="1">
    <source>
        <dbReference type="PROSITE" id="PS50035"/>
    </source>
</evidence>
<dbReference type="Pfam" id="PF13091">
    <property type="entry name" value="PLDc_2"/>
    <property type="match status" value="2"/>
</dbReference>
<dbReference type="GO" id="GO:0030572">
    <property type="term" value="F:phosphatidyltransferase activity"/>
    <property type="evidence" value="ECO:0007669"/>
    <property type="project" value="UniProtKB-ARBA"/>
</dbReference>
<dbReference type="Gene3D" id="3.30.870.10">
    <property type="entry name" value="Endonuclease Chain A"/>
    <property type="match status" value="2"/>
</dbReference>
<name>A0A484NU53_9ZZZZ</name>
<dbReference type="SUPFAM" id="SSF56024">
    <property type="entry name" value="Phospholipase D/nuclease"/>
    <property type="match status" value="2"/>
</dbReference>
<organism evidence="2">
    <name type="scientific">plant metagenome</name>
    <dbReference type="NCBI Taxonomy" id="1297885"/>
    <lineage>
        <taxon>unclassified sequences</taxon>
        <taxon>metagenomes</taxon>
        <taxon>organismal metagenomes</taxon>
    </lineage>
</organism>
<dbReference type="PANTHER" id="PTHR21248:SF12">
    <property type="entry name" value="CARDIOLIPIN SYNTHASE C"/>
    <property type="match status" value="1"/>
</dbReference>
<dbReference type="PANTHER" id="PTHR21248">
    <property type="entry name" value="CARDIOLIPIN SYNTHASE"/>
    <property type="match status" value="1"/>
</dbReference>
<dbReference type="PROSITE" id="PS50035">
    <property type="entry name" value="PLD"/>
    <property type="match status" value="2"/>
</dbReference>
<evidence type="ECO:0000313" key="2">
    <source>
        <dbReference type="EMBL" id="VFR16936.1"/>
    </source>
</evidence>
<dbReference type="FunFam" id="3.30.870.10:FF:000024">
    <property type="entry name" value="Cardiolipin synthase C"/>
    <property type="match status" value="1"/>
</dbReference>
<dbReference type="GO" id="GO:0032049">
    <property type="term" value="P:cardiolipin biosynthetic process"/>
    <property type="evidence" value="ECO:0007669"/>
    <property type="project" value="UniProtKB-ARBA"/>
</dbReference>
<dbReference type="AlphaFoldDB" id="A0A484NU53"/>
<accession>A0A484NU53</accession>
<feature type="domain" description="PLD phosphodiesterase" evidence="1">
    <location>
        <begin position="180"/>
        <end position="207"/>
    </location>
</feature>
<proteinExistence type="predicted"/>
<dbReference type="InterPro" id="IPR001736">
    <property type="entry name" value="PLipase_D/transphosphatidylase"/>
</dbReference>
<dbReference type="InterPro" id="IPR025202">
    <property type="entry name" value="PLD-like_dom"/>
</dbReference>
<gene>
    <name evidence="2" type="ORF">AMP9_0451</name>
</gene>
<dbReference type="EC" id="2.7.8.-" evidence="2"/>
<dbReference type="CDD" id="cd09111">
    <property type="entry name" value="PLDc_ymdC_like_1"/>
    <property type="match status" value="1"/>
</dbReference>
<keyword evidence="2" id="KW-0808">Transferase</keyword>
<feature type="domain" description="PLD phosphodiesterase" evidence="1">
    <location>
        <begin position="421"/>
        <end position="448"/>
    </location>
</feature>
<dbReference type="CDD" id="cd09113">
    <property type="entry name" value="PLDc_ymdC_like_2"/>
    <property type="match status" value="1"/>
</dbReference>
<dbReference type="EMBL" id="CAADHY010000008">
    <property type="protein sequence ID" value="VFR16936.1"/>
    <property type="molecule type" value="Genomic_DNA"/>
</dbReference>
<sequence>MPPAVPPSRPSTFHVRRWAAGLFLACLLPWMVGGCSLPPLKPRPASQALAVEASRDTPLGQGAMAYKGDRQGKSGIHALDDAHDAFAARMLLARAATHTLDVQYYIWRDDMTGTLLLEALHEAADRGVRVRLLLDDNGTNGLDRVLAALHAHPNIEVRLFNPFTLRWPKMLNFVTDFSRLNRRMHNKSFTADNQATIVGGRNVGDEYFGAGEDVLFADLDVLAIGPVVREVSEDFDRYWASESAYPVDQLIKAAPESDLQDLAARASVLERDPAAAAYMKALEELPFIQQLVQGELEVEWAVTHMVSDDPDKVLGDKGEDGNLPDQLRRAIGDPKQGFDLVSPYFVPTKSGVAAFAALVEQGVRIRVLTNALEATDVPVVHSGYAKRRKALLRAGVELYEMRASDEGEAVKIRGKGRFGSSGSSLHAKTFAVDGERLFVGSFNFDPRSFNLNTELGFLIDSPEMAQAVSGVFDTDIPRAAYVLRLEDDDTLVWLEQREGRTVRHTTEPGTTALKRLGVDILSLLPLEPML</sequence>
<protein>
    <submittedName>
        <fullName evidence="2">Cardiolipin synthetase</fullName>
        <ecNumber evidence="2">2.7.8.-</ecNumber>
    </submittedName>
</protein>